<keyword evidence="3" id="KW-1185">Reference proteome</keyword>
<feature type="compositionally biased region" description="Low complexity" evidence="1">
    <location>
        <begin position="229"/>
        <end position="244"/>
    </location>
</feature>
<feature type="region of interest" description="Disordered" evidence="1">
    <location>
        <begin position="141"/>
        <end position="167"/>
    </location>
</feature>
<comment type="caution">
    <text evidence="2">The sequence shown here is derived from an EMBL/GenBank/DDBJ whole genome shotgun (WGS) entry which is preliminary data.</text>
</comment>
<dbReference type="CDD" id="cd00065">
    <property type="entry name" value="FYVE_like_SF"/>
    <property type="match status" value="1"/>
</dbReference>
<dbReference type="EMBL" id="BSXW01000137">
    <property type="protein sequence ID" value="GMF12981.1"/>
    <property type="molecule type" value="Genomic_DNA"/>
</dbReference>
<proteinExistence type="predicted"/>
<gene>
    <name evidence="2" type="ORF">Plil01_000351400</name>
</gene>
<name>A0A9W6WQ00_9STRA</name>
<organism evidence="2 3">
    <name type="scientific">Phytophthora lilii</name>
    <dbReference type="NCBI Taxonomy" id="2077276"/>
    <lineage>
        <taxon>Eukaryota</taxon>
        <taxon>Sar</taxon>
        <taxon>Stramenopiles</taxon>
        <taxon>Oomycota</taxon>
        <taxon>Peronosporomycetes</taxon>
        <taxon>Peronosporales</taxon>
        <taxon>Peronosporaceae</taxon>
        <taxon>Phytophthora</taxon>
    </lineage>
</organism>
<sequence length="297" mass="32833">MTSWSRMAGSHMEHVTFVHVDGRGLPNWVVQQAIAANKKAADNLNQVLKIMRQLRPQQAFGSSTSIGSNSSDGEGTRDCKACGDRVSKWTIAKRCRFCDAILCKRCVEICYHRADASGKNHRMCLSCAIYTGSVNSTSRSLSGLDYNRPKRSQSRVRNATVVGERERKLSETTLNALSKQTSLPTYSIQSSVCSEGERPSISMTDSVGSGSREDPATVRERFENMQLYSPTSSMNSSSTSSTQTNGEEWRQRSRSARVSRALTLEFELEPQRAEPIDLSYLTELVTPRAGATRGVDI</sequence>
<dbReference type="OrthoDB" id="59153at2759"/>
<protein>
    <submittedName>
        <fullName evidence="2">Unnamed protein product</fullName>
    </submittedName>
</protein>
<feature type="region of interest" description="Disordered" evidence="1">
    <location>
        <begin position="189"/>
        <end position="214"/>
    </location>
</feature>
<evidence type="ECO:0000313" key="2">
    <source>
        <dbReference type="EMBL" id="GMF12981.1"/>
    </source>
</evidence>
<dbReference type="AlphaFoldDB" id="A0A9W6WQ00"/>
<dbReference type="Proteomes" id="UP001165083">
    <property type="component" value="Unassembled WGS sequence"/>
</dbReference>
<evidence type="ECO:0000313" key="3">
    <source>
        <dbReference type="Proteomes" id="UP001165083"/>
    </source>
</evidence>
<feature type="region of interest" description="Disordered" evidence="1">
    <location>
        <begin position="227"/>
        <end position="254"/>
    </location>
</feature>
<evidence type="ECO:0000256" key="1">
    <source>
        <dbReference type="SAM" id="MobiDB-lite"/>
    </source>
</evidence>
<reference evidence="2" key="1">
    <citation type="submission" date="2023-04" db="EMBL/GenBank/DDBJ databases">
        <title>Phytophthora lilii NBRC 32176.</title>
        <authorList>
            <person name="Ichikawa N."/>
            <person name="Sato H."/>
            <person name="Tonouchi N."/>
        </authorList>
    </citation>
    <scope>NUCLEOTIDE SEQUENCE</scope>
    <source>
        <strain evidence="2">NBRC 32176</strain>
    </source>
</reference>
<dbReference type="SUPFAM" id="SSF57903">
    <property type="entry name" value="FYVE/PHD zinc finger"/>
    <property type="match status" value="1"/>
</dbReference>
<dbReference type="InterPro" id="IPR011011">
    <property type="entry name" value="Znf_FYVE_PHD"/>
</dbReference>
<accession>A0A9W6WQ00</accession>